<keyword evidence="3" id="KW-0813">Transport</keyword>
<evidence type="ECO:0000256" key="1">
    <source>
        <dbReference type="ARBA" id="ARBA00004141"/>
    </source>
</evidence>
<dbReference type="OMA" id="MALKWIC"/>
<organism evidence="10">
    <name type="scientific">Drosophila grimshawi</name>
    <name type="common">Hawaiian fruit fly</name>
    <name type="synonym">Idiomyia grimshawi</name>
    <dbReference type="NCBI Taxonomy" id="7222"/>
    <lineage>
        <taxon>Eukaryota</taxon>
        <taxon>Metazoa</taxon>
        <taxon>Ecdysozoa</taxon>
        <taxon>Arthropoda</taxon>
        <taxon>Hexapoda</taxon>
        <taxon>Insecta</taxon>
        <taxon>Pterygota</taxon>
        <taxon>Neoptera</taxon>
        <taxon>Endopterygota</taxon>
        <taxon>Diptera</taxon>
        <taxon>Brachycera</taxon>
        <taxon>Muscomorpha</taxon>
        <taxon>Ephydroidea</taxon>
        <taxon>Drosophilidae</taxon>
        <taxon>Drosophila</taxon>
        <taxon>Hawaiian Drosophila</taxon>
    </lineage>
</organism>
<feature type="transmembrane region" description="Helical" evidence="7">
    <location>
        <begin position="577"/>
        <end position="599"/>
    </location>
</feature>
<dbReference type="InterPro" id="IPR036259">
    <property type="entry name" value="MFS_trans_sf"/>
</dbReference>
<comment type="subcellular location">
    <subcellularLocation>
        <location evidence="1">Membrane</location>
        <topology evidence="1">Multi-pass membrane protein</topology>
    </subcellularLocation>
</comment>
<dbReference type="InParanoid" id="B4IXU6"/>
<dbReference type="InterPro" id="IPR020846">
    <property type="entry name" value="MFS_dom"/>
</dbReference>
<keyword evidence="4 7" id="KW-0812">Transmembrane</keyword>
<feature type="transmembrane region" description="Helical" evidence="7">
    <location>
        <begin position="112"/>
        <end position="134"/>
    </location>
</feature>
<proteinExistence type="inferred from homology"/>
<feature type="transmembrane region" description="Helical" evidence="7">
    <location>
        <begin position="352"/>
        <end position="369"/>
    </location>
</feature>
<protein>
    <submittedName>
        <fullName evidence="9">GH16263</fullName>
    </submittedName>
</protein>
<dbReference type="Pfam" id="PF00083">
    <property type="entry name" value="Sugar_tr"/>
    <property type="match status" value="1"/>
</dbReference>
<evidence type="ECO:0000256" key="3">
    <source>
        <dbReference type="ARBA" id="ARBA00022448"/>
    </source>
</evidence>
<feature type="transmembrane region" description="Helical" evidence="7">
    <location>
        <begin position="267"/>
        <end position="290"/>
    </location>
</feature>
<feature type="transmembrane region" description="Helical" evidence="7">
    <location>
        <begin position="691"/>
        <end position="714"/>
    </location>
</feature>
<evidence type="ECO:0000313" key="10">
    <source>
        <dbReference type="Proteomes" id="UP000001070"/>
    </source>
</evidence>
<keyword evidence="6 7" id="KW-0472">Membrane</keyword>
<dbReference type="Proteomes" id="UP000001070">
    <property type="component" value="Unassembled WGS sequence"/>
</dbReference>
<reference evidence="9 10" key="1">
    <citation type="journal article" date="2007" name="Nature">
        <title>Evolution of genes and genomes on the Drosophila phylogeny.</title>
        <authorList>
            <consortium name="Drosophila 12 Genomes Consortium"/>
            <person name="Clark A.G."/>
            <person name="Eisen M.B."/>
            <person name="Smith D.R."/>
            <person name="Bergman C.M."/>
            <person name="Oliver B."/>
            <person name="Markow T.A."/>
            <person name="Kaufman T.C."/>
            <person name="Kellis M."/>
            <person name="Gelbart W."/>
            <person name="Iyer V.N."/>
            <person name="Pollard D.A."/>
            <person name="Sackton T.B."/>
            <person name="Larracuente A.M."/>
            <person name="Singh N.D."/>
            <person name="Abad J.P."/>
            <person name="Abt D.N."/>
            <person name="Adryan B."/>
            <person name="Aguade M."/>
            <person name="Akashi H."/>
            <person name="Anderson W.W."/>
            <person name="Aquadro C.F."/>
            <person name="Ardell D.H."/>
            <person name="Arguello R."/>
            <person name="Artieri C.G."/>
            <person name="Barbash D.A."/>
            <person name="Barker D."/>
            <person name="Barsanti P."/>
            <person name="Batterham P."/>
            <person name="Batzoglou S."/>
            <person name="Begun D."/>
            <person name="Bhutkar A."/>
            <person name="Blanco E."/>
            <person name="Bosak S.A."/>
            <person name="Bradley R.K."/>
            <person name="Brand A.D."/>
            <person name="Brent M.R."/>
            <person name="Brooks A.N."/>
            <person name="Brown R.H."/>
            <person name="Butlin R.K."/>
            <person name="Caggese C."/>
            <person name="Calvi B.R."/>
            <person name="Bernardo de Carvalho A."/>
            <person name="Caspi A."/>
            <person name="Castrezana S."/>
            <person name="Celniker S.E."/>
            <person name="Chang J.L."/>
            <person name="Chapple C."/>
            <person name="Chatterji S."/>
            <person name="Chinwalla A."/>
            <person name="Civetta A."/>
            <person name="Clifton S.W."/>
            <person name="Comeron J.M."/>
            <person name="Costello J.C."/>
            <person name="Coyne J.A."/>
            <person name="Daub J."/>
            <person name="David R.G."/>
            <person name="Delcher A.L."/>
            <person name="Delehaunty K."/>
            <person name="Do C.B."/>
            <person name="Ebling H."/>
            <person name="Edwards K."/>
            <person name="Eickbush T."/>
            <person name="Evans J.D."/>
            <person name="Filipski A."/>
            <person name="Findeiss S."/>
            <person name="Freyhult E."/>
            <person name="Fulton L."/>
            <person name="Fulton R."/>
            <person name="Garcia A.C."/>
            <person name="Gardiner A."/>
            <person name="Garfield D.A."/>
            <person name="Garvin B.E."/>
            <person name="Gibson G."/>
            <person name="Gilbert D."/>
            <person name="Gnerre S."/>
            <person name="Godfrey J."/>
            <person name="Good R."/>
            <person name="Gotea V."/>
            <person name="Gravely B."/>
            <person name="Greenberg A.J."/>
            <person name="Griffiths-Jones S."/>
            <person name="Gross S."/>
            <person name="Guigo R."/>
            <person name="Gustafson E.A."/>
            <person name="Haerty W."/>
            <person name="Hahn M.W."/>
            <person name="Halligan D.L."/>
            <person name="Halpern A.L."/>
            <person name="Halter G.M."/>
            <person name="Han M.V."/>
            <person name="Heger A."/>
            <person name="Hillier L."/>
            <person name="Hinrichs A.S."/>
            <person name="Holmes I."/>
            <person name="Hoskins R.A."/>
            <person name="Hubisz M.J."/>
            <person name="Hultmark D."/>
            <person name="Huntley M.A."/>
            <person name="Jaffe D.B."/>
            <person name="Jagadeeshan S."/>
            <person name="Jeck W.R."/>
            <person name="Johnson J."/>
            <person name="Jones C.D."/>
            <person name="Jordan W.C."/>
            <person name="Karpen G.H."/>
            <person name="Kataoka E."/>
            <person name="Keightley P.D."/>
            <person name="Kheradpour P."/>
            <person name="Kirkness E.F."/>
            <person name="Koerich L.B."/>
            <person name="Kristiansen K."/>
            <person name="Kudrna D."/>
            <person name="Kulathinal R.J."/>
            <person name="Kumar S."/>
            <person name="Kwok R."/>
            <person name="Lander E."/>
            <person name="Langley C.H."/>
            <person name="Lapoint R."/>
            <person name="Lazzaro B.P."/>
            <person name="Lee S.J."/>
            <person name="Levesque L."/>
            <person name="Li R."/>
            <person name="Lin C.F."/>
            <person name="Lin M.F."/>
            <person name="Lindblad-Toh K."/>
            <person name="Llopart A."/>
            <person name="Long M."/>
            <person name="Low L."/>
            <person name="Lozovsky E."/>
            <person name="Lu J."/>
            <person name="Luo M."/>
            <person name="Machado C.A."/>
            <person name="Makalowski W."/>
            <person name="Marzo M."/>
            <person name="Matsuda M."/>
            <person name="Matzkin L."/>
            <person name="McAllister B."/>
            <person name="McBride C.S."/>
            <person name="McKernan B."/>
            <person name="McKernan K."/>
            <person name="Mendez-Lago M."/>
            <person name="Minx P."/>
            <person name="Mollenhauer M.U."/>
            <person name="Montooth K."/>
            <person name="Mount S.M."/>
            <person name="Mu X."/>
            <person name="Myers E."/>
            <person name="Negre B."/>
            <person name="Newfeld S."/>
            <person name="Nielsen R."/>
            <person name="Noor M.A."/>
            <person name="O'Grady P."/>
            <person name="Pachter L."/>
            <person name="Papaceit M."/>
            <person name="Parisi M.J."/>
            <person name="Parisi M."/>
            <person name="Parts L."/>
            <person name="Pedersen J.S."/>
            <person name="Pesole G."/>
            <person name="Phillippy A.M."/>
            <person name="Ponting C.P."/>
            <person name="Pop M."/>
            <person name="Porcelli D."/>
            <person name="Powell J.R."/>
            <person name="Prohaska S."/>
            <person name="Pruitt K."/>
            <person name="Puig M."/>
            <person name="Quesneville H."/>
            <person name="Ram K.R."/>
            <person name="Rand D."/>
            <person name="Rasmussen M.D."/>
            <person name="Reed L.K."/>
            <person name="Reenan R."/>
            <person name="Reily A."/>
            <person name="Remington K.A."/>
            <person name="Rieger T.T."/>
            <person name="Ritchie M.G."/>
            <person name="Robin C."/>
            <person name="Rogers Y.H."/>
            <person name="Rohde C."/>
            <person name="Rozas J."/>
            <person name="Rubenfield M.J."/>
            <person name="Ruiz A."/>
            <person name="Russo S."/>
            <person name="Salzberg S.L."/>
            <person name="Sanchez-Gracia A."/>
            <person name="Saranga D.J."/>
            <person name="Sato H."/>
            <person name="Schaeffer S.W."/>
            <person name="Schatz M.C."/>
            <person name="Schlenke T."/>
            <person name="Schwartz R."/>
            <person name="Segarra C."/>
            <person name="Singh R.S."/>
            <person name="Sirot L."/>
            <person name="Sirota M."/>
            <person name="Sisneros N.B."/>
            <person name="Smith C.D."/>
            <person name="Smith T.F."/>
            <person name="Spieth J."/>
            <person name="Stage D.E."/>
            <person name="Stark A."/>
            <person name="Stephan W."/>
            <person name="Strausberg R.L."/>
            <person name="Strempel S."/>
            <person name="Sturgill D."/>
            <person name="Sutton G."/>
            <person name="Sutton G.G."/>
            <person name="Tao W."/>
            <person name="Teichmann S."/>
            <person name="Tobari Y.N."/>
            <person name="Tomimura Y."/>
            <person name="Tsolas J.M."/>
            <person name="Valente V.L."/>
            <person name="Venter E."/>
            <person name="Venter J.C."/>
            <person name="Vicario S."/>
            <person name="Vieira F.G."/>
            <person name="Vilella A.J."/>
            <person name="Villasante A."/>
            <person name="Walenz B."/>
            <person name="Wang J."/>
            <person name="Wasserman M."/>
            <person name="Watts T."/>
            <person name="Wilson D."/>
            <person name="Wilson R.K."/>
            <person name="Wing R.A."/>
            <person name="Wolfner M.F."/>
            <person name="Wong A."/>
            <person name="Wong G.K."/>
            <person name="Wu C.I."/>
            <person name="Wu G."/>
            <person name="Yamamoto D."/>
            <person name="Yang H.P."/>
            <person name="Yang S.P."/>
            <person name="Yorke J.A."/>
            <person name="Yoshida K."/>
            <person name="Zdobnov E."/>
            <person name="Zhang P."/>
            <person name="Zhang Y."/>
            <person name="Zimin A.V."/>
            <person name="Baldwin J."/>
            <person name="Abdouelleil A."/>
            <person name="Abdulkadir J."/>
            <person name="Abebe A."/>
            <person name="Abera B."/>
            <person name="Abreu J."/>
            <person name="Acer S.C."/>
            <person name="Aftuck L."/>
            <person name="Alexander A."/>
            <person name="An P."/>
            <person name="Anderson E."/>
            <person name="Anderson S."/>
            <person name="Arachi H."/>
            <person name="Azer M."/>
            <person name="Bachantsang P."/>
            <person name="Barry A."/>
            <person name="Bayul T."/>
            <person name="Berlin A."/>
            <person name="Bessette D."/>
            <person name="Bloom T."/>
            <person name="Blye J."/>
            <person name="Boguslavskiy L."/>
            <person name="Bonnet C."/>
            <person name="Boukhgalter B."/>
            <person name="Bourzgui I."/>
            <person name="Brown A."/>
            <person name="Cahill P."/>
            <person name="Channer S."/>
            <person name="Cheshatsang Y."/>
            <person name="Chuda L."/>
            <person name="Citroen M."/>
            <person name="Collymore A."/>
            <person name="Cooke P."/>
            <person name="Costello M."/>
            <person name="D'Aco K."/>
            <person name="Daza R."/>
            <person name="De Haan G."/>
            <person name="DeGray S."/>
            <person name="DeMaso C."/>
            <person name="Dhargay N."/>
            <person name="Dooley K."/>
            <person name="Dooley E."/>
            <person name="Doricent M."/>
            <person name="Dorje P."/>
            <person name="Dorjee K."/>
            <person name="Dupes A."/>
            <person name="Elong R."/>
            <person name="Falk J."/>
            <person name="Farina A."/>
            <person name="Faro S."/>
            <person name="Ferguson D."/>
            <person name="Fisher S."/>
            <person name="Foley C.D."/>
            <person name="Franke A."/>
            <person name="Friedrich D."/>
            <person name="Gadbois L."/>
            <person name="Gearin G."/>
            <person name="Gearin C.R."/>
            <person name="Giannoukos G."/>
            <person name="Goode T."/>
            <person name="Graham J."/>
            <person name="Grandbois E."/>
            <person name="Grewal S."/>
            <person name="Gyaltsen K."/>
            <person name="Hafez N."/>
            <person name="Hagos B."/>
            <person name="Hall J."/>
            <person name="Henson C."/>
            <person name="Hollinger A."/>
            <person name="Honan T."/>
            <person name="Huard M.D."/>
            <person name="Hughes L."/>
            <person name="Hurhula B."/>
            <person name="Husby M.E."/>
            <person name="Kamat A."/>
            <person name="Kanga B."/>
            <person name="Kashin S."/>
            <person name="Khazanovich D."/>
            <person name="Kisner P."/>
            <person name="Lance K."/>
            <person name="Lara M."/>
            <person name="Lee W."/>
            <person name="Lennon N."/>
            <person name="Letendre F."/>
            <person name="LeVine R."/>
            <person name="Lipovsky A."/>
            <person name="Liu X."/>
            <person name="Liu J."/>
            <person name="Liu S."/>
            <person name="Lokyitsang T."/>
            <person name="Lokyitsang Y."/>
            <person name="Lubonja R."/>
            <person name="Lui A."/>
            <person name="MacDonald P."/>
            <person name="Magnisalis V."/>
            <person name="Maru K."/>
            <person name="Matthews C."/>
            <person name="McCusker W."/>
            <person name="McDonough S."/>
            <person name="Mehta T."/>
            <person name="Meldrim J."/>
            <person name="Meneus L."/>
            <person name="Mihai O."/>
            <person name="Mihalev A."/>
            <person name="Mihova T."/>
            <person name="Mittelman R."/>
            <person name="Mlenga V."/>
            <person name="Montmayeur A."/>
            <person name="Mulrain L."/>
            <person name="Navidi A."/>
            <person name="Naylor J."/>
            <person name="Negash T."/>
            <person name="Nguyen T."/>
            <person name="Nguyen N."/>
            <person name="Nicol R."/>
            <person name="Norbu C."/>
            <person name="Norbu N."/>
            <person name="Novod N."/>
            <person name="O'Neill B."/>
            <person name="Osman S."/>
            <person name="Markiewicz E."/>
            <person name="Oyono O.L."/>
            <person name="Patti C."/>
            <person name="Phunkhang P."/>
            <person name="Pierre F."/>
            <person name="Priest M."/>
            <person name="Raghuraman S."/>
            <person name="Rege F."/>
            <person name="Reyes R."/>
            <person name="Rise C."/>
            <person name="Rogov P."/>
            <person name="Ross K."/>
            <person name="Ryan E."/>
            <person name="Settipalli S."/>
            <person name="Shea T."/>
            <person name="Sherpa N."/>
            <person name="Shi L."/>
            <person name="Shih D."/>
            <person name="Sparrow T."/>
            <person name="Spaulding J."/>
            <person name="Stalker J."/>
            <person name="Stange-Thomann N."/>
            <person name="Stavropoulos S."/>
            <person name="Stone C."/>
            <person name="Strader C."/>
            <person name="Tesfaye S."/>
            <person name="Thomson T."/>
            <person name="Thoulutsang Y."/>
            <person name="Thoulutsang D."/>
            <person name="Topham K."/>
            <person name="Topping I."/>
            <person name="Tsamla T."/>
            <person name="Vassiliev H."/>
            <person name="Vo A."/>
            <person name="Wangchuk T."/>
            <person name="Wangdi T."/>
            <person name="Weiand M."/>
            <person name="Wilkinson J."/>
            <person name="Wilson A."/>
            <person name="Yadav S."/>
            <person name="Young G."/>
            <person name="Yu Q."/>
            <person name="Zembek L."/>
            <person name="Zhong D."/>
            <person name="Zimmer A."/>
            <person name="Zwirko Z."/>
            <person name="Jaffe D.B."/>
            <person name="Alvarez P."/>
            <person name="Brockman W."/>
            <person name="Butler J."/>
            <person name="Chin C."/>
            <person name="Gnerre S."/>
            <person name="Grabherr M."/>
            <person name="Kleber M."/>
            <person name="Mauceli E."/>
            <person name="MacCallum I."/>
        </authorList>
    </citation>
    <scope>NUCLEOTIDE SEQUENCE [LARGE SCALE GENOMIC DNA]</scope>
    <source>
        <strain evidence="10">Tucson 15287-2541.00</strain>
    </source>
</reference>
<dbReference type="OrthoDB" id="10262656at2759"/>
<feature type="transmembrane region" description="Helical" evidence="7">
    <location>
        <begin position="638"/>
        <end position="661"/>
    </location>
</feature>
<dbReference type="PANTHER" id="PTHR23511:SF37">
    <property type="entry name" value="MAJOR FACILITATOR SUPERFAMILY (MFS) PROFILE DOMAIN-CONTAINING PROTEIN-RELATED"/>
    <property type="match status" value="1"/>
</dbReference>
<dbReference type="PROSITE" id="PS50850">
    <property type="entry name" value="MFS"/>
    <property type="match status" value="1"/>
</dbReference>
<feature type="transmembrane region" description="Helical" evidence="7">
    <location>
        <begin position="381"/>
        <end position="400"/>
    </location>
</feature>
<dbReference type="Pfam" id="PF07690">
    <property type="entry name" value="MFS_1"/>
    <property type="match status" value="1"/>
</dbReference>
<keyword evidence="5 7" id="KW-1133">Transmembrane helix</keyword>
<feature type="transmembrane region" description="Helical" evidence="7">
    <location>
        <begin position="88"/>
        <end position="106"/>
    </location>
</feature>
<evidence type="ECO:0000259" key="8">
    <source>
        <dbReference type="PROSITE" id="PS50850"/>
    </source>
</evidence>
<dbReference type="SUPFAM" id="SSF103473">
    <property type="entry name" value="MFS general substrate transporter"/>
    <property type="match status" value="2"/>
</dbReference>
<keyword evidence="10" id="KW-1185">Reference proteome</keyword>
<dbReference type="EMBL" id="CH916366">
    <property type="protein sequence ID" value="EDV96467.1"/>
    <property type="molecule type" value="Genomic_DNA"/>
</dbReference>
<feature type="transmembrane region" description="Helical" evidence="7">
    <location>
        <begin position="188"/>
        <end position="207"/>
    </location>
</feature>
<accession>B4IXU6</accession>
<dbReference type="GO" id="GO:0016020">
    <property type="term" value="C:membrane"/>
    <property type="evidence" value="ECO:0007669"/>
    <property type="project" value="UniProtKB-SubCell"/>
</dbReference>
<evidence type="ECO:0000256" key="2">
    <source>
        <dbReference type="ARBA" id="ARBA00008335"/>
    </source>
</evidence>
<dbReference type="InterPro" id="IPR005828">
    <property type="entry name" value="MFS_sugar_transport-like"/>
</dbReference>
<evidence type="ECO:0000256" key="7">
    <source>
        <dbReference type="SAM" id="Phobius"/>
    </source>
</evidence>
<dbReference type="AlphaFoldDB" id="B4IXU6"/>
<dbReference type="PhylomeDB" id="B4IXU6"/>
<feature type="transmembrane region" description="Helical" evidence="7">
    <location>
        <begin position="146"/>
        <end position="168"/>
    </location>
</feature>
<gene>
    <name evidence="9" type="primary">Dgri\GH16263</name>
    <name evidence="9" type="ORF">Dgri_GH16263</name>
</gene>
<feature type="transmembrane region" description="Helical" evidence="7">
    <location>
        <begin position="440"/>
        <end position="461"/>
    </location>
</feature>
<dbReference type="InterPro" id="IPR011701">
    <property type="entry name" value="MFS"/>
</dbReference>
<dbReference type="Gene3D" id="1.20.1250.20">
    <property type="entry name" value="MFS general substrate transporter like domains"/>
    <property type="match status" value="2"/>
</dbReference>
<dbReference type="HOGENOM" id="CLU_359535_0_0_1"/>
<comment type="similarity">
    <text evidence="2">Belongs to the major facilitator superfamily.</text>
</comment>
<dbReference type="PANTHER" id="PTHR23511">
    <property type="entry name" value="SYNAPTIC VESICLE GLYCOPROTEIN 2"/>
    <property type="match status" value="1"/>
</dbReference>
<evidence type="ECO:0000256" key="4">
    <source>
        <dbReference type="ARBA" id="ARBA00022692"/>
    </source>
</evidence>
<sequence length="779" mass="86906">MGEANVDDVLDMLGFGRMQLCIFFGCAAQQWYVANEQFGIALVIVAARCEFDIDEHRMVWLVNSAFAAQVCASHYLGYKSDEIGRRKMLLICSMMSILTSFISALMPDFWSFLVLRFIMGICLTGIVITQLTYMSEFTKISLRPKVINFACYAIGISMIYVPVSAMVLLPLRIHLKIWGNYGISSWRLLLMTNLPPGLIAWTIIYCMPESPKYYLSVDKPQKAFEVLDKCCRYNKGKDVTLRSLNIGSVSQPGLRSDTASADKKSKAVALAMMCGRIGILAANLLVGYSLNWNCFVTFNAFVLAMLGFGRIQFLMVFACGMSGLYTTNEVMGISSMLVSIGCDFSMTKNDLSLMASAAFLGLVVSSHYWGYQADSTGRRKIMLYSLSLTMTSSIISLSMPNFYMMLIWRFITGLFVSGVSVTFITYLMEFTPIKNRPRMVNVMTYSYALGGIYVPLLAHALEPLNQTLFSVQSFDMLRYRFNMMLNTIPGICALISMCILPPSPQFMLLKGETDLAYQILNRLCVSNRGQDLQSLGVDRLNPIRPTISMAGMQEYNFFQRLVHDTVPLFNNPYLKPFLHVTVILCCFFFVGTSLTLWFMEMRQRFPASDLILCDMIHSRTFTNASDEDSLCSTKPLDYLGGVGLGCSVLIICFAITIMLFFLPRSLVLLCNATISVICGLMLNILTSKTAIFIAIVTFIAMCTCSIPLASSVMVDVVPTGMRGKAVSLSYMFGRIGVIISTNIIGNLMSSHCHILLNGYVLITTGKLQSVRWLTIYICS</sequence>
<name>B4IXU6_DROGR</name>
<feature type="transmembrane region" description="Helical" evidence="7">
    <location>
        <begin position="666"/>
        <end position="685"/>
    </location>
</feature>
<dbReference type="eggNOG" id="KOG0255">
    <property type="taxonomic scope" value="Eukaryota"/>
</dbReference>
<feature type="domain" description="Major facilitator superfamily (MFS) profile" evidence="8">
    <location>
        <begin position="315"/>
        <end position="779"/>
    </location>
</feature>
<evidence type="ECO:0000256" key="6">
    <source>
        <dbReference type="ARBA" id="ARBA00023136"/>
    </source>
</evidence>
<feature type="transmembrane region" description="Helical" evidence="7">
    <location>
        <begin position="58"/>
        <end position="76"/>
    </location>
</feature>
<dbReference type="GO" id="GO:0022857">
    <property type="term" value="F:transmembrane transporter activity"/>
    <property type="evidence" value="ECO:0007669"/>
    <property type="project" value="InterPro"/>
</dbReference>
<feature type="transmembrane region" description="Helical" evidence="7">
    <location>
        <begin position="406"/>
        <end position="428"/>
    </location>
</feature>
<evidence type="ECO:0000256" key="5">
    <source>
        <dbReference type="ARBA" id="ARBA00022989"/>
    </source>
</evidence>
<feature type="transmembrane region" description="Helical" evidence="7">
    <location>
        <begin position="296"/>
        <end position="318"/>
    </location>
</feature>
<evidence type="ECO:0000313" key="9">
    <source>
        <dbReference type="EMBL" id="EDV96467.1"/>
    </source>
</evidence>
<feature type="transmembrane region" description="Helical" evidence="7">
    <location>
        <begin position="481"/>
        <end position="500"/>
    </location>
</feature>